<organism evidence="11 12">
    <name type="scientific">Streptomyces griseoflavus Tu4000</name>
    <dbReference type="NCBI Taxonomy" id="467200"/>
    <lineage>
        <taxon>Bacteria</taxon>
        <taxon>Bacillati</taxon>
        <taxon>Actinomycetota</taxon>
        <taxon>Actinomycetes</taxon>
        <taxon>Kitasatosporales</taxon>
        <taxon>Streptomycetaceae</taxon>
        <taxon>Streptomyces</taxon>
    </lineage>
</organism>
<dbReference type="InterPro" id="IPR018247">
    <property type="entry name" value="EF_Hand_1_Ca_BS"/>
</dbReference>
<dbReference type="Gene3D" id="3.70.10.10">
    <property type="match status" value="1"/>
</dbReference>
<protein>
    <submittedName>
        <fullName evidence="11">OmpA/MotB family protein</fullName>
    </submittedName>
</protein>
<dbReference type="InterPro" id="IPR001001">
    <property type="entry name" value="DNA_polIII_beta"/>
</dbReference>
<sequence length="585" mass="63833">MAKIALLVSNGSYDDPRLHNLPSSIPDATRFAKLLKKPELGGFDTRIVNDASLISVQRSIHDMLSQANADDLVIIYFSGHGLKDLFGRFYLALPETDLSALPATALSGRYIREQINDAAVRKIVIVLDSCFSGAFGRDLIAKSVVISDGTPDEFAEGTGHAILAASSPIQYALEDGSGPAPTSVFTRAICDGISTGAADVDGDGWISLNDLFEYSAKEVNERYPLQTPQMSCFGLDRDLRLLRAPTLPRNCSELGVDVEEALKSDHTELRMAAVTVLGRITHSSNKERASAALRVLRKARGDYHPAVAESIARYIASAPKTPRRTASIRSSNEKRVHGTRWLEVNGAQLARAAQSAATFTNGNFEQLNAVHFDAKPGTLTIWATDRYRVDVWSIPTLAGGEAFSLSIFAPEIYSLKIFNQKERVRMEAGEIFTEFDSEGKMISLGCTEFGNLPDYERLIRSNYATHVRVARASLLDAIERTVNQSSAKNTPIVLDLGSDGRSEIGIRFPIDRKPLKVVSVEHSGNETSIGLSPVFALAALSSFSDKVVDLSVSEPGKPLLLTAEYDPVHRHILMPVRLAEFERAT</sequence>
<gene>
    <name evidence="11" type="ORF">SSRG_02936</name>
</gene>
<dbReference type="Gene3D" id="3.40.50.1460">
    <property type="match status" value="1"/>
</dbReference>
<dbReference type="GO" id="GO:0009360">
    <property type="term" value="C:DNA polymerase III complex"/>
    <property type="evidence" value="ECO:0007669"/>
    <property type="project" value="InterPro"/>
</dbReference>
<feature type="domain" description="Peptidase C14 caspase" evidence="9">
    <location>
        <begin position="3"/>
        <end position="238"/>
    </location>
</feature>
<dbReference type="GO" id="GO:0003887">
    <property type="term" value="F:DNA-directed DNA polymerase activity"/>
    <property type="evidence" value="ECO:0007669"/>
    <property type="project" value="UniProtKB-KW"/>
</dbReference>
<evidence type="ECO:0000259" key="10">
    <source>
        <dbReference type="Pfam" id="PF02768"/>
    </source>
</evidence>
<dbReference type="GO" id="GO:0008408">
    <property type="term" value="F:3'-5' exonuclease activity"/>
    <property type="evidence" value="ECO:0007669"/>
    <property type="project" value="InterPro"/>
</dbReference>
<dbReference type="InterPro" id="IPR029030">
    <property type="entry name" value="Caspase-like_dom_sf"/>
</dbReference>
<name>D9XJN6_9ACTN</name>
<keyword evidence="8" id="KW-0238">DNA-binding</keyword>
<dbReference type="Pfam" id="PF00656">
    <property type="entry name" value="Peptidase_C14"/>
    <property type="match status" value="1"/>
</dbReference>
<dbReference type="HOGENOM" id="CLU_468434_0_0_11"/>
<evidence type="ECO:0000259" key="9">
    <source>
        <dbReference type="Pfam" id="PF00656"/>
    </source>
</evidence>
<keyword evidence="12" id="KW-1185">Reference proteome</keyword>
<dbReference type="Gene3D" id="3.10.150.10">
    <property type="entry name" value="DNA Polymerase III, subunit A, domain 2"/>
    <property type="match status" value="1"/>
</dbReference>
<keyword evidence="3" id="KW-0963">Cytoplasm</keyword>
<dbReference type="GO" id="GO:0005737">
    <property type="term" value="C:cytoplasm"/>
    <property type="evidence" value="ECO:0007669"/>
    <property type="project" value="UniProtKB-SubCell"/>
</dbReference>
<dbReference type="AlphaFoldDB" id="D9XJN6"/>
<evidence type="ECO:0000313" key="11">
    <source>
        <dbReference type="EMBL" id="EFL40132.1"/>
    </source>
</evidence>
<comment type="similarity">
    <text evidence="2">Belongs to the beta sliding clamp family.</text>
</comment>
<dbReference type="InterPro" id="IPR022635">
    <property type="entry name" value="DNA_polIII_beta_C"/>
</dbReference>
<keyword evidence="5" id="KW-0548">Nucleotidyltransferase</keyword>
<dbReference type="SUPFAM" id="SSF52129">
    <property type="entry name" value="Caspase-like"/>
    <property type="match status" value="1"/>
</dbReference>
<dbReference type="GO" id="GO:0003677">
    <property type="term" value="F:DNA binding"/>
    <property type="evidence" value="ECO:0007669"/>
    <property type="project" value="UniProtKB-KW"/>
</dbReference>
<evidence type="ECO:0000256" key="3">
    <source>
        <dbReference type="ARBA" id="ARBA00022490"/>
    </source>
</evidence>
<evidence type="ECO:0000256" key="1">
    <source>
        <dbReference type="ARBA" id="ARBA00004496"/>
    </source>
</evidence>
<dbReference type="GO" id="GO:0006508">
    <property type="term" value="P:proteolysis"/>
    <property type="evidence" value="ECO:0007669"/>
    <property type="project" value="InterPro"/>
</dbReference>
<proteinExistence type="inferred from homology"/>
<dbReference type="InterPro" id="IPR046938">
    <property type="entry name" value="DNA_clamp_sf"/>
</dbReference>
<dbReference type="Pfam" id="PF02768">
    <property type="entry name" value="DNA_pol3_beta_3"/>
    <property type="match status" value="1"/>
</dbReference>
<keyword evidence="7" id="KW-0239">DNA-directed DNA polymerase</keyword>
<comment type="subcellular location">
    <subcellularLocation>
        <location evidence="1">Cytoplasm</location>
    </subcellularLocation>
</comment>
<dbReference type="PANTHER" id="PTHR30478:SF0">
    <property type="entry name" value="BETA SLIDING CLAMP"/>
    <property type="match status" value="1"/>
</dbReference>
<evidence type="ECO:0000313" key="12">
    <source>
        <dbReference type="Proteomes" id="UP000002968"/>
    </source>
</evidence>
<dbReference type="SUPFAM" id="SSF55979">
    <property type="entry name" value="DNA clamp"/>
    <property type="match status" value="1"/>
</dbReference>
<dbReference type="GO" id="GO:0004197">
    <property type="term" value="F:cysteine-type endopeptidase activity"/>
    <property type="evidence" value="ECO:0007669"/>
    <property type="project" value="InterPro"/>
</dbReference>
<evidence type="ECO:0000256" key="8">
    <source>
        <dbReference type="ARBA" id="ARBA00023125"/>
    </source>
</evidence>
<reference evidence="11" key="1">
    <citation type="submission" date="2009-02" db="EMBL/GenBank/DDBJ databases">
        <title>Annotation of Streptomyces griseoflavus strain Tu4000.</title>
        <authorList>
            <consortium name="The Broad Institute Genome Sequencing Platform"/>
            <consortium name="Broad Institute Microbial Sequencing Center"/>
            <person name="Fischbach M."/>
            <person name="Godfrey P."/>
            <person name="Ward D."/>
            <person name="Young S."/>
            <person name="Zeng Q."/>
            <person name="Koehrsen M."/>
            <person name="Alvarado L."/>
            <person name="Berlin A.M."/>
            <person name="Bochicchio J."/>
            <person name="Borenstein D."/>
            <person name="Chapman S.B."/>
            <person name="Chen Z."/>
            <person name="Engels R."/>
            <person name="Freedman E."/>
            <person name="Gellesch M."/>
            <person name="Goldberg J."/>
            <person name="Griggs A."/>
            <person name="Gujja S."/>
            <person name="Heilman E.R."/>
            <person name="Heiman D.I."/>
            <person name="Hepburn T.A."/>
            <person name="Howarth C."/>
            <person name="Jen D."/>
            <person name="Larson L."/>
            <person name="Lewis B."/>
            <person name="Mehta T."/>
            <person name="Park D."/>
            <person name="Pearson M."/>
            <person name="Richards J."/>
            <person name="Roberts A."/>
            <person name="Saif S."/>
            <person name="Shea T.D."/>
            <person name="Shenoy N."/>
            <person name="Sisk P."/>
            <person name="Stolte C."/>
            <person name="Sykes S.N."/>
            <person name="Thomson T."/>
            <person name="Walk T."/>
            <person name="White J."/>
            <person name="Yandava C."/>
            <person name="Straight P."/>
            <person name="Clardy J."/>
            <person name="Hung D."/>
            <person name="Kolter R."/>
            <person name="Mekalanos J."/>
            <person name="Walker S."/>
            <person name="Walsh C.T."/>
            <person name="Wieland-Brown L.C."/>
            <person name="Haas B."/>
            <person name="Nusbaum C."/>
            <person name="Birren B."/>
        </authorList>
    </citation>
    <scope>NUCLEOTIDE SEQUENCE [LARGE SCALE GENOMIC DNA]</scope>
    <source>
        <strain evidence="11">Tu4000</strain>
    </source>
</reference>
<keyword evidence="6" id="KW-0235">DNA replication</keyword>
<evidence type="ECO:0000256" key="6">
    <source>
        <dbReference type="ARBA" id="ARBA00022705"/>
    </source>
</evidence>
<dbReference type="PROSITE" id="PS00018">
    <property type="entry name" value="EF_HAND_1"/>
    <property type="match status" value="1"/>
</dbReference>
<evidence type="ECO:0000256" key="5">
    <source>
        <dbReference type="ARBA" id="ARBA00022695"/>
    </source>
</evidence>
<dbReference type="EMBL" id="GG657758">
    <property type="protein sequence ID" value="EFL40132.1"/>
    <property type="molecule type" value="Genomic_DNA"/>
</dbReference>
<evidence type="ECO:0000256" key="7">
    <source>
        <dbReference type="ARBA" id="ARBA00022932"/>
    </source>
</evidence>
<feature type="domain" description="DNA polymerase III beta sliding clamp C-terminal" evidence="10">
    <location>
        <begin position="457"/>
        <end position="577"/>
    </location>
</feature>
<dbReference type="GO" id="GO:0006271">
    <property type="term" value="P:DNA strand elongation involved in DNA replication"/>
    <property type="evidence" value="ECO:0007669"/>
    <property type="project" value="TreeGrafter"/>
</dbReference>
<dbReference type="PANTHER" id="PTHR30478">
    <property type="entry name" value="DNA POLYMERASE III SUBUNIT BETA"/>
    <property type="match status" value="1"/>
</dbReference>
<evidence type="ECO:0000256" key="2">
    <source>
        <dbReference type="ARBA" id="ARBA00010752"/>
    </source>
</evidence>
<dbReference type="Proteomes" id="UP000002968">
    <property type="component" value="Unassembled WGS sequence"/>
</dbReference>
<dbReference type="RefSeq" id="WP_004928463.1">
    <property type="nucleotide sequence ID" value="NZ_GG657758.1"/>
</dbReference>
<accession>D9XJN6</accession>
<dbReference type="OrthoDB" id="491589at2"/>
<dbReference type="STRING" id="467200.SSRG_02936"/>
<evidence type="ECO:0000256" key="4">
    <source>
        <dbReference type="ARBA" id="ARBA00022679"/>
    </source>
</evidence>
<keyword evidence="4" id="KW-0808">Transferase</keyword>
<dbReference type="InterPro" id="IPR011600">
    <property type="entry name" value="Pept_C14_caspase"/>
</dbReference>